<name>A0A2G5TUJ4_9PELO</name>
<proteinExistence type="predicted"/>
<organism evidence="2 3">
    <name type="scientific">Caenorhabditis nigoni</name>
    <dbReference type="NCBI Taxonomy" id="1611254"/>
    <lineage>
        <taxon>Eukaryota</taxon>
        <taxon>Metazoa</taxon>
        <taxon>Ecdysozoa</taxon>
        <taxon>Nematoda</taxon>
        <taxon>Chromadorea</taxon>
        <taxon>Rhabditida</taxon>
        <taxon>Rhabditina</taxon>
        <taxon>Rhabditomorpha</taxon>
        <taxon>Rhabditoidea</taxon>
        <taxon>Rhabditidae</taxon>
        <taxon>Peloderinae</taxon>
        <taxon>Caenorhabditis</taxon>
    </lineage>
</organism>
<dbReference type="EMBL" id="PDUG01000005">
    <property type="protein sequence ID" value="PIC30928.1"/>
    <property type="molecule type" value="Genomic_DNA"/>
</dbReference>
<dbReference type="AlphaFoldDB" id="A0A2G5TUJ4"/>
<reference evidence="3" key="1">
    <citation type="submission" date="2017-10" db="EMBL/GenBank/DDBJ databases">
        <title>Rapid genome shrinkage in a self-fertile nematode reveals novel sperm competition proteins.</title>
        <authorList>
            <person name="Yin D."/>
            <person name="Schwarz E.M."/>
            <person name="Thomas C.G."/>
            <person name="Felde R.L."/>
            <person name="Korf I.F."/>
            <person name="Cutter A.D."/>
            <person name="Schartner C.M."/>
            <person name="Ralston E.J."/>
            <person name="Meyer B.J."/>
            <person name="Haag E.S."/>
        </authorList>
    </citation>
    <scope>NUCLEOTIDE SEQUENCE [LARGE SCALE GENOMIC DNA]</scope>
    <source>
        <strain evidence="3">JU1422</strain>
    </source>
</reference>
<comment type="caution">
    <text evidence="2">The sequence shown here is derived from an EMBL/GenBank/DDBJ whole genome shotgun (WGS) entry which is preliminary data.</text>
</comment>
<feature type="domain" description="DUF38" evidence="1">
    <location>
        <begin position="144"/>
        <end position="272"/>
    </location>
</feature>
<dbReference type="InterPro" id="IPR002900">
    <property type="entry name" value="DUF38/FTH_CAE_spp"/>
</dbReference>
<evidence type="ECO:0000313" key="3">
    <source>
        <dbReference type="Proteomes" id="UP000230233"/>
    </source>
</evidence>
<keyword evidence="3" id="KW-1185">Reference proteome</keyword>
<dbReference type="PANTHER" id="PTHR23014:SF1">
    <property type="entry name" value="DUF38 DOMAIN-CONTAINING PROTEIN-RELATED"/>
    <property type="match status" value="1"/>
</dbReference>
<evidence type="ECO:0000313" key="2">
    <source>
        <dbReference type="EMBL" id="PIC30928.1"/>
    </source>
</evidence>
<evidence type="ECO:0000259" key="1">
    <source>
        <dbReference type="Pfam" id="PF01827"/>
    </source>
</evidence>
<protein>
    <recommendedName>
        <fullName evidence="1">DUF38 domain-containing protein</fullName>
    </recommendedName>
</protein>
<dbReference type="OrthoDB" id="10288127at2759"/>
<sequence>MEILTTRYGHIMKRILESCDYEAVQSLRKSSFNLRGFIDSFPPDPHVRSIHLQMEISTEIYMVVNFLNPEVPPLDIRYGAERGKTVVVKNAILKTRKEKVFENENFVDMFCKDFSILQRFLSHQKAPMDEVSFKIFREDHAGTFAKIGNMLSKGKPLPTRKIALKVYRVEEIMAIFPYLAPGVLKDIYFEQARMGITRNSHQLNLTDLAKLKQWKKADTVQIKEFTVRYPSRFLHFSRVETCFRTISMKDIESLKKAFLKDDTPKFFEISAEAPEEHMYFEHVMRKMGGDWTEERNRDQLRRFRQVTPVQGNNDKVATFLLFYSSLKLERNCLSEEEFDKKMYGDFLRWDRLL</sequence>
<dbReference type="Proteomes" id="UP000230233">
    <property type="component" value="Chromosome V"/>
</dbReference>
<accession>A0A2G5TUJ4</accession>
<dbReference type="Pfam" id="PF01827">
    <property type="entry name" value="FTH"/>
    <property type="match status" value="1"/>
</dbReference>
<dbReference type="PANTHER" id="PTHR23014">
    <property type="entry name" value="F-BOX A PROTEIN"/>
    <property type="match status" value="1"/>
</dbReference>
<gene>
    <name evidence="2" type="primary">Cnig_chr_V.g22011</name>
    <name evidence="2" type="ORF">B9Z55_022011</name>
</gene>